<dbReference type="Gene3D" id="2.60.40.10">
    <property type="entry name" value="Immunoglobulins"/>
    <property type="match status" value="2"/>
</dbReference>
<accession>A0A1H3SK20</accession>
<organism evidence="2 3">
    <name type="scientific">Rhodonellum ikkaensis</name>
    <dbReference type="NCBI Taxonomy" id="336829"/>
    <lineage>
        <taxon>Bacteria</taxon>
        <taxon>Pseudomonadati</taxon>
        <taxon>Bacteroidota</taxon>
        <taxon>Cytophagia</taxon>
        <taxon>Cytophagales</taxon>
        <taxon>Cytophagaceae</taxon>
        <taxon>Rhodonellum</taxon>
    </lineage>
</organism>
<protein>
    <recommendedName>
        <fullName evidence="1">Bacterial repeat domain-containing protein</fullName>
    </recommendedName>
</protein>
<comment type="caution">
    <text evidence="2">The sequence shown here is derived from an EMBL/GenBank/DDBJ whole genome shotgun (WGS) entry which is preliminary data.</text>
</comment>
<keyword evidence="3" id="KW-1185">Reference proteome</keyword>
<proteinExistence type="predicted"/>
<reference evidence="2 3" key="1">
    <citation type="submission" date="2016-10" db="EMBL/GenBank/DDBJ databases">
        <authorList>
            <person name="Varghese N."/>
            <person name="Submissions S."/>
        </authorList>
    </citation>
    <scope>NUCLEOTIDE SEQUENCE [LARGE SCALE GENOMIC DNA]</scope>
    <source>
        <strain evidence="2 3">DSM 17997</strain>
    </source>
</reference>
<dbReference type="RefSeq" id="WP_175526561.1">
    <property type="nucleotide sequence ID" value="NZ_FNQC01000012.1"/>
</dbReference>
<dbReference type="InterPro" id="IPR013783">
    <property type="entry name" value="Ig-like_fold"/>
</dbReference>
<feature type="domain" description="Bacterial repeat" evidence="1">
    <location>
        <begin position="89"/>
        <end position="136"/>
    </location>
</feature>
<evidence type="ECO:0000259" key="1">
    <source>
        <dbReference type="Pfam" id="PF18998"/>
    </source>
</evidence>
<evidence type="ECO:0000313" key="3">
    <source>
        <dbReference type="Proteomes" id="UP000199663"/>
    </source>
</evidence>
<dbReference type="Pfam" id="PF17957">
    <property type="entry name" value="Big_7"/>
    <property type="match status" value="2"/>
</dbReference>
<dbReference type="Pfam" id="PF18998">
    <property type="entry name" value="Flg_new_2"/>
    <property type="match status" value="1"/>
</dbReference>
<dbReference type="InterPro" id="IPR044060">
    <property type="entry name" value="Bacterial_rp_domain"/>
</dbReference>
<name>A0A1H3SK20_9BACT</name>
<gene>
    <name evidence="2" type="ORF">SAMN05444412_1121</name>
</gene>
<evidence type="ECO:0000313" key="2">
    <source>
        <dbReference type="EMBL" id="SDZ37891.1"/>
    </source>
</evidence>
<sequence length="284" mass="31317">MKMIGINFSRYFVAFFWFSFCLILSFHSNASSNSKSVKEGVSITETIPKNTSLLNNWNSIGGKAKLSLNSVGNNVELKATNVYEINANNFVQLVAEPQTGYLFSYWSLDGQKVSENSVYEFLMLEKDILVSAHFIQITLPTVQITSPIEKSVYGGLDIIEVNIEATSGLGEIEKVQLFLNENLISTFYEFPYKYNLKEYSEGEYAIKAIATDNTGQFSISEVIKFSIEKANVAPTVSISSPAQNASFFIGDNISITANAADADGTIAKVEFYYGNTLLGTDTTS</sequence>
<dbReference type="EMBL" id="FNQC01000012">
    <property type="protein sequence ID" value="SDZ37891.1"/>
    <property type="molecule type" value="Genomic_DNA"/>
</dbReference>
<feature type="non-terminal residue" evidence="2">
    <location>
        <position position="284"/>
    </location>
</feature>
<dbReference type="Proteomes" id="UP000199663">
    <property type="component" value="Unassembled WGS sequence"/>
</dbReference>